<name>A0A2V2LCN9_9RHOB</name>
<keyword evidence="1" id="KW-1133">Transmembrane helix</keyword>
<feature type="transmembrane region" description="Helical" evidence="1">
    <location>
        <begin position="38"/>
        <end position="60"/>
    </location>
</feature>
<evidence type="ECO:0000313" key="2">
    <source>
        <dbReference type="EMBL" id="PWR01026.1"/>
    </source>
</evidence>
<keyword evidence="3" id="KW-1185">Reference proteome</keyword>
<accession>A0A2V2LCN9</accession>
<comment type="caution">
    <text evidence="2">The sequence shown here is derived from an EMBL/GenBank/DDBJ whole genome shotgun (WGS) entry which is preliminary data.</text>
</comment>
<dbReference type="Proteomes" id="UP000245680">
    <property type="component" value="Unassembled WGS sequence"/>
</dbReference>
<dbReference type="AlphaFoldDB" id="A0A2V2LCN9"/>
<keyword evidence="1" id="KW-0472">Membrane</keyword>
<gene>
    <name evidence="2" type="ORF">DKT77_19000</name>
</gene>
<dbReference type="EMBL" id="QGKU01000063">
    <property type="protein sequence ID" value="PWR01026.1"/>
    <property type="molecule type" value="Genomic_DNA"/>
</dbReference>
<evidence type="ECO:0000256" key="1">
    <source>
        <dbReference type="SAM" id="Phobius"/>
    </source>
</evidence>
<keyword evidence="1" id="KW-0812">Transmembrane</keyword>
<evidence type="ECO:0000313" key="3">
    <source>
        <dbReference type="Proteomes" id="UP000245680"/>
    </source>
</evidence>
<protein>
    <submittedName>
        <fullName evidence="2">Uncharacterized protein</fullName>
    </submittedName>
</protein>
<sequence>MLLRVVRAPFEDGARGLCRSQDVLDFVGASLPAAFGSFALEGVFAVSGGFGFIAAAALAVRSLKDMSSIL</sequence>
<organism evidence="2 3">
    <name type="scientific">Meridianimarinicoccus roseus</name>
    <dbReference type="NCBI Taxonomy" id="2072018"/>
    <lineage>
        <taxon>Bacteria</taxon>
        <taxon>Pseudomonadati</taxon>
        <taxon>Pseudomonadota</taxon>
        <taxon>Alphaproteobacteria</taxon>
        <taxon>Rhodobacterales</taxon>
        <taxon>Paracoccaceae</taxon>
        <taxon>Meridianimarinicoccus</taxon>
    </lineage>
</organism>
<proteinExistence type="predicted"/>
<reference evidence="2 3" key="1">
    <citation type="submission" date="2018-05" db="EMBL/GenBank/DDBJ databases">
        <title>Rhodobacteraceae gen. nov., sp. nov. isolated from sea water.</title>
        <authorList>
            <person name="Ren Y."/>
        </authorList>
    </citation>
    <scope>NUCLEOTIDE SEQUENCE [LARGE SCALE GENOMIC DNA]</scope>
    <source>
        <strain evidence="2 3">TG-679</strain>
    </source>
</reference>